<evidence type="ECO:0000256" key="8">
    <source>
        <dbReference type="PROSITE-ProRule" id="PRU00339"/>
    </source>
</evidence>
<dbReference type="Proteomes" id="UP000192936">
    <property type="component" value="Unassembled WGS sequence"/>
</dbReference>
<evidence type="ECO:0000313" key="10">
    <source>
        <dbReference type="EMBL" id="SMF39370.1"/>
    </source>
</evidence>
<dbReference type="InterPro" id="IPR019734">
    <property type="entry name" value="TPR_rpt"/>
</dbReference>
<evidence type="ECO:0000256" key="3">
    <source>
        <dbReference type="ARBA" id="ARBA00011970"/>
    </source>
</evidence>
<evidence type="ECO:0000259" key="9">
    <source>
        <dbReference type="Pfam" id="PF13844"/>
    </source>
</evidence>
<feature type="domain" description="O-GlcNAc transferase C-terminal" evidence="9">
    <location>
        <begin position="274"/>
        <end position="450"/>
    </location>
</feature>
<feature type="domain" description="O-GlcNAc transferase C-terminal" evidence="9">
    <location>
        <begin position="468"/>
        <end position="645"/>
    </location>
</feature>
<dbReference type="GO" id="GO:0097363">
    <property type="term" value="F:protein O-acetylglucosaminyltransferase activity"/>
    <property type="evidence" value="ECO:0007669"/>
    <property type="project" value="UniProtKB-EC"/>
</dbReference>
<dbReference type="OrthoDB" id="146908at2"/>
<dbReference type="AlphaFoldDB" id="A0A1X7ESW2"/>
<accession>A0A1X7ESW2</accession>
<feature type="repeat" description="TPR" evidence="8">
    <location>
        <begin position="174"/>
        <end position="207"/>
    </location>
</feature>
<dbReference type="PANTHER" id="PTHR44835:SF1">
    <property type="entry name" value="PROTEIN O-GLCNAC TRANSFERASE"/>
    <property type="match status" value="1"/>
</dbReference>
<organism evidence="10 11">
    <name type="scientific">Azospirillum oryzae</name>
    <dbReference type="NCBI Taxonomy" id="286727"/>
    <lineage>
        <taxon>Bacteria</taxon>
        <taxon>Pseudomonadati</taxon>
        <taxon>Pseudomonadota</taxon>
        <taxon>Alphaproteobacteria</taxon>
        <taxon>Rhodospirillales</taxon>
        <taxon>Azospirillaceae</taxon>
        <taxon>Azospirillum</taxon>
    </lineage>
</organism>
<dbReference type="EMBL" id="FXAK01000003">
    <property type="protein sequence ID" value="SMF39370.1"/>
    <property type="molecule type" value="Genomic_DNA"/>
</dbReference>
<dbReference type="EC" id="2.4.1.255" evidence="3"/>
<protein>
    <recommendedName>
        <fullName evidence="3">protein O-GlcNAc transferase</fullName>
        <ecNumber evidence="3">2.4.1.255</ecNumber>
    </recommendedName>
</protein>
<keyword evidence="7 8" id="KW-0802">TPR repeat</keyword>
<dbReference type="Gene3D" id="3.40.50.2000">
    <property type="entry name" value="Glycogen Phosphorylase B"/>
    <property type="match status" value="1"/>
</dbReference>
<comment type="similarity">
    <text evidence="2">Belongs to the glycosyltransferase 41 family. O-GlcNAc transferase subfamily.</text>
</comment>
<dbReference type="SUPFAM" id="SSF53756">
    <property type="entry name" value="UDP-Glycosyltransferase/glycogen phosphorylase"/>
    <property type="match status" value="1"/>
</dbReference>
<evidence type="ECO:0000256" key="5">
    <source>
        <dbReference type="ARBA" id="ARBA00022679"/>
    </source>
</evidence>
<dbReference type="Gene3D" id="3.40.50.11380">
    <property type="match status" value="1"/>
</dbReference>
<dbReference type="Pfam" id="PF13414">
    <property type="entry name" value="TPR_11"/>
    <property type="match status" value="1"/>
</dbReference>
<keyword evidence="5 10" id="KW-0808">Transferase</keyword>
<gene>
    <name evidence="10" type="ORF">SAMN02982917_1983</name>
</gene>
<evidence type="ECO:0000256" key="4">
    <source>
        <dbReference type="ARBA" id="ARBA00022676"/>
    </source>
</evidence>
<dbReference type="InterPro" id="IPR011990">
    <property type="entry name" value="TPR-like_helical_dom_sf"/>
</dbReference>
<name>A0A1X7ESW2_9PROT</name>
<proteinExistence type="inferred from homology"/>
<evidence type="ECO:0000256" key="2">
    <source>
        <dbReference type="ARBA" id="ARBA00005386"/>
    </source>
</evidence>
<evidence type="ECO:0000256" key="1">
    <source>
        <dbReference type="ARBA" id="ARBA00004922"/>
    </source>
</evidence>
<dbReference type="PROSITE" id="PS50005">
    <property type="entry name" value="TPR"/>
    <property type="match status" value="1"/>
</dbReference>
<dbReference type="InterPro" id="IPR029489">
    <property type="entry name" value="OGT/SEC/SPY_C"/>
</dbReference>
<evidence type="ECO:0000256" key="6">
    <source>
        <dbReference type="ARBA" id="ARBA00022737"/>
    </source>
</evidence>
<reference evidence="10 11" key="1">
    <citation type="submission" date="2017-04" db="EMBL/GenBank/DDBJ databases">
        <authorList>
            <person name="Afonso C.L."/>
            <person name="Miller P.J."/>
            <person name="Scott M.A."/>
            <person name="Spackman E."/>
            <person name="Goraichik I."/>
            <person name="Dimitrov K.M."/>
            <person name="Suarez D.L."/>
            <person name="Swayne D.E."/>
        </authorList>
    </citation>
    <scope>NUCLEOTIDE SEQUENCE [LARGE SCALE GENOMIC DNA]</scope>
    <source>
        <strain evidence="10 11">A2P</strain>
    </source>
</reference>
<evidence type="ECO:0000313" key="11">
    <source>
        <dbReference type="Proteomes" id="UP000192936"/>
    </source>
</evidence>
<keyword evidence="4" id="KW-0328">Glycosyltransferase</keyword>
<keyword evidence="6" id="KW-0677">Repeat</keyword>
<sequence length="671" mass="74039">MSKAFPILQRAVTLHQSGQLSQARTLYQQALRLDARNADGRYLLALLECQDGNPAKALPALRRLALEQPRNGDIHFTLGRALHAAGDPKAAAAAYAVVMATSPANPDGFLEAARCYSALRDWRRAAQVLESGLAVHPAHPLLWNGWGVVAGAEKRDDEAASAFRRATAVDPNEPELRYAYGRGLRALNRTEEAAAQLQHALQLDPGFVRARMLLARLLPVIYDTPAQIGAWRRRITETMEALPATAPADPATLSATFEAIADTTNFYLAYQGHDDRAIAERWGSFVHTIVGARHPDLTQPPARSRRPGKRIRLGFRSAHLRDHTVLYLFRSWLTSLDRARFEVRVYGEGEGDAVTRLLAAEVEHYRTLPDDVVKAAQQLRADALDVLVHLDIGMDPAGQILGSMRLAPVQAVTWGHPVTTGLQAIDWFLSADAMEPEDADEHYSERLLRLPGLAVSVTPPKLPAQSADRERLGLSASDVVFFCAQSLYKLLPQHDDVWPRIAARVPNARFVFLSSSGNEVVAGFKRRLDRAFAAQGLDANRHVVWAPTMDRPDYLALNMTCDIFLDSLEWSGGRTTLEAVACGLVPITTPGAFMRGRHTAGILAELDLHELIAADKHALVDLAVRLAGDTDLRIEMQRRLAKRRDALFSDTRWKPALEQWIEAALQTKRGG</sequence>
<dbReference type="STRING" id="286727.SAMN02982917_1983"/>
<dbReference type="SUPFAM" id="SSF48452">
    <property type="entry name" value="TPR-like"/>
    <property type="match status" value="1"/>
</dbReference>
<dbReference type="Pfam" id="PF13844">
    <property type="entry name" value="Glyco_transf_41"/>
    <property type="match status" value="2"/>
</dbReference>
<dbReference type="PANTHER" id="PTHR44835">
    <property type="entry name" value="UDP-N-ACETYLGLUCOSAMINE--PEPTIDE N-ACETYLGLUCOSAMINYLTRANSFERASE SPINDLY-RELATED"/>
    <property type="match status" value="1"/>
</dbReference>
<dbReference type="SMART" id="SM00028">
    <property type="entry name" value="TPR"/>
    <property type="match status" value="6"/>
</dbReference>
<dbReference type="InterPro" id="IPR051939">
    <property type="entry name" value="Glycosyltr_41/O-GlcNAc_trsf"/>
</dbReference>
<evidence type="ECO:0000256" key="7">
    <source>
        <dbReference type="ARBA" id="ARBA00022803"/>
    </source>
</evidence>
<dbReference type="Pfam" id="PF14559">
    <property type="entry name" value="TPR_19"/>
    <property type="match status" value="2"/>
</dbReference>
<dbReference type="Gene3D" id="1.25.40.10">
    <property type="entry name" value="Tetratricopeptide repeat domain"/>
    <property type="match status" value="1"/>
</dbReference>
<dbReference type="RefSeq" id="WP_085084782.1">
    <property type="nucleotide sequence ID" value="NZ_FXAK01000003.1"/>
</dbReference>
<comment type="pathway">
    <text evidence="1">Protein modification; protein glycosylation.</text>
</comment>